<feature type="region of interest" description="Disordered" evidence="1">
    <location>
        <begin position="1"/>
        <end position="23"/>
    </location>
</feature>
<evidence type="ECO:0000313" key="5">
    <source>
        <dbReference type="Proteomes" id="UP000053110"/>
    </source>
</evidence>
<feature type="transmembrane region" description="Helical" evidence="2">
    <location>
        <begin position="155"/>
        <end position="180"/>
    </location>
</feature>
<protein>
    <submittedName>
        <fullName evidence="4">Bgt-5508</fullName>
    </submittedName>
</protein>
<accession>A0A061HC78</accession>
<keyword evidence="2" id="KW-0812">Transmembrane</keyword>
<proteinExistence type="predicted"/>
<evidence type="ECO:0000313" key="3">
    <source>
        <dbReference type="EMBL" id="EPQ61464.1"/>
    </source>
</evidence>
<reference evidence="4" key="3">
    <citation type="submission" date="2018-07" db="EMBL/GenBank/DDBJ databases">
        <authorList>
            <person name="Quirk P.G."/>
            <person name="Krulwich T.A."/>
        </authorList>
    </citation>
    <scope>NUCLEOTIDE SEQUENCE</scope>
    <source>
        <strain evidence="4">96224</strain>
    </source>
</reference>
<organism evidence="4">
    <name type="scientific">Blumeria graminis f. sp. tritici 96224</name>
    <dbReference type="NCBI Taxonomy" id="1268274"/>
    <lineage>
        <taxon>Eukaryota</taxon>
        <taxon>Fungi</taxon>
        <taxon>Dikarya</taxon>
        <taxon>Ascomycota</taxon>
        <taxon>Pezizomycotina</taxon>
        <taxon>Leotiomycetes</taxon>
        <taxon>Erysiphales</taxon>
        <taxon>Erysiphaceae</taxon>
        <taxon>Blumeria</taxon>
    </lineage>
</organism>
<feature type="compositionally biased region" description="Basic residues" evidence="1">
    <location>
        <begin position="1"/>
        <end position="13"/>
    </location>
</feature>
<dbReference type="AlphaFoldDB" id="A0A061HC78"/>
<reference evidence="5" key="1">
    <citation type="journal article" date="2013" name="Nat. Genet.">
        <title>The wheat powdery mildew genome shows the unique evolution of an obligate biotroph.</title>
        <authorList>
            <person name="Wicker T."/>
            <person name="Oberhaensli S."/>
            <person name="Parlange F."/>
            <person name="Buchmann J.P."/>
            <person name="Shatalina M."/>
            <person name="Roffler S."/>
            <person name="Ben-David R."/>
            <person name="Dolezel J."/>
            <person name="Simkova H."/>
            <person name="Schulze-Lefert P."/>
            <person name="Spanu P.D."/>
            <person name="Bruggmann R."/>
            <person name="Amselem J."/>
            <person name="Quesneville H."/>
            <person name="Ver Loren van Themaat E."/>
            <person name="Paape T."/>
            <person name="Shimizu K.K."/>
            <person name="Keller B."/>
        </authorList>
    </citation>
    <scope>NUCLEOTIDE SEQUENCE [LARGE SCALE GENOMIC DNA]</scope>
    <source>
        <strain evidence="5">96224</strain>
    </source>
</reference>
<dbReference type="EMBL" id="KE375222">
    <property type="protein sequence ID" value="EPQ61464.1"/>
    <property type="molecule type" value="Genomic_DNA"/>
</dbReference>
<sequence>MKSQRPPRHRSHARRDASEEPAEILDEQEQEALIAALQRQHLAQNRRAARALSVVPLLSLIAYIPTLVVRATAWLSLLAISSLLATAYLLLALPFDHPTGLSMLTPSLRPRPRSSRSPRPPYLGPVLQHLPALNLGLVLILAVAGSLARRRVPSIWLGFGWLPAAIYAFVALFLCIMGSVNPEKELNRLRYQCKGA</sequence>
<dbReference type="OrthoDB" id="3358048at2759"/>
<dbReference type="EMBL" id="UIGY01000251">
    <property type="protein sequence ID" value="SUZ13960.1"/>
    <property type="molecule type" value="Genomic_DNA"/>
</dbReference>
<keyword evidence="2" id="KW-0472">Membrane</keyword>
<evidence type="ECO:0000313" key="4">
    <source>
        <dbReference type="EMBL" id="SUZ13960.1"/>
    </source>
</evidence>
<keyword evidence="2" id="KW-1133">Transmembrane helix</keyword>
<gene>
    <name evidence="3" type="ORF">BGT96224_5508</name>
    <name evidence="4" type="ORF">BGT96224V2_LOCUS7133</name>
</gene>
<feature type="transmembrane region" description="Helical" evidence="2">
    <location>
        <begin position="74"/>
        <end position="93"/>
    </location>
</feature>
<name>A0A061HC78_BLUGR</name>
<feature type="transmembrane region" description="Helical" evidence="2">
    <location>
        <begin position="122"/>
        <end position="143"/>
    </location>
</feature>
<dbReference type="HOGENOM" id="CLU_099932_0_0_1"/>
<dbReference type="Proteomes" id="UP000053110">
    <property type="component" value="Unassembled WGS sequence"/>
</dbReference>
<evidence type="ECO:0000256" key="2">
    <source>
        <dbReference type="SAM" id="Phobius"/>
    </source>
</evidence>
<reference evidence="3" key="2">
    <citation type="submission" date="2013-01" db="EMBL/GenBank/DDBJ databases">
        <title>The wheat powdery mildew genome reveals unique evolution of an obligate biotroph.</title>
        <authorList>
            <person name="Oberhaensli S."/>
            <person name="Wicker T."/>
            <person name="Keller B."/>
        </authorList>
    </citation>
    <scope>NUCLEOTIDE SEQUENCE</scope>
    <source>
        <strain evidence="3">96224</strain>
    </source>
</reference>
<evidence type="ECO:0000256" key="1">
    <source>
        <dbReference type="SAM" id="MobiDB-lite"/>
    </source>
</evidence>